<gene>
    <name evidence="2" type="ORF">JOE68_006026</name>
</gene>
<reference evidence="2 3" key="1">
    <citation type="submission" date="2021-01" db="EMBL/GenBank/DDBJ databases">
        <title>Sequencing the genomes of 1000 actinobacteria strains.</title>
        <authorList>
            <person name="Klenk H.-P."/>
        </authorList>
    </citation>
    <scope>NUCLEOTIDE SEQUENCE [LARGE SCALE GENOMIC DNA]</scope>
    <source>
        <strain evidence="2 3">DSM 44581</strain>
    </source>
</reference>
<comment type="caution">
    <text evidence="2">The sequence shown here is derived from an EMBL/GenBank/DDBJ whole genome shotgun (WGS) entry which is preliminary data.</text>
</comment>
<feature type="domain" description="Amine oxidase" evidence="1">
    <location>
        <begin position="34"/>
        <end position="489"/>
    </location>
</feature>
<evidence type="ECO:0000259" key="1">
    <source>
        <dbReference type="Pfam" id="PF01593"/>
    </source>
</evidence>
<sequence length="525" mass="56887">MASRDRKAVRIDGPAGRPSFTGSPPVVVVVGGGIAGLAAATSLAERGARVVLCEREDHLGGRAGGWPTRLADGSAATMTRGFHAFFRQYYNLRALLRRVDPHGDALVGLPDYPLWHADGHRDGFAGLPTAVPWNALGFLARSRTFRWRDLRDVDARVALPLLDVSVPRTYHELDRLDAADYLARLRFPEAAHALAFEVFSRSFFAHPSRMSAAELVTMFHTYFLGSSEGLLFDVAADPFPHRLWDPLGRRLTDLGATVRTGVEVTAVSRGGPKRFTVHSASAAAALGGATADGGVIAADAVVLALDVRGLRRVVESSPELGDRPWRADVARLETAPRFLVSRYWLDRPVAADRPGFVGTSGYGLLDNVSVLDRYEHEARAWASRTGGAVVELHGYSLPDEVDGAAARGLLLEQLHEVYPETKAARVVDERHELRADCPLFPPGGFPHRPPVPTPEPFLVLAGDLVRIDLPVALMERAATTGFAAANHLLRRWGVAGTPLWSVPTAGRVPLLRAIARKWGHNPQPG</sequence>
<evidence type="ECO:0000313" key="3">
    <source>
        <dbReference type="Proteomes" id="UP001195724"/>
    </source>
</evidence>
<name>A0ABS2SFX7_9PSEU</name>
<protein>
    <submittedName>
        <fullName evidence="2">Isorenieratene synthase</fullName>
    </submittedName>
</protein>
<dbReference type="PANTHER" id="PTHR42923:SF43">
    <property type="entry name" value="AMINE OXIDASE"/>
    <property type="match status" value="1"/>
</dbReference>
<dbReference type="Pfam" id="PF01593">
    <property type="entry name" value="Amino_oxidase"/>
    <property type="match status" value="1"/>
</dbReference>
<dbReference type="Proteomes" id="UP001195724">
    <property type="component" value="Unassembled WGS sequence"/>
</dbReference>
<dbReference type="Gene3D" id="3.50.50.60">
    <property type="entry name" value="FAD/NAD(P)-binding domain"/>
    <property type="match status" value="1"/>
</dbReference>
<evidence type="ECO:0000313" key="2">
    <source>
        <dbReference type="EMBL" id="MBM7815161.1"/>
    </source>
</evidence>
<accession>A0ABS2SFX7</accession>
<keyword evidence="3" id="KW-1185">Reference proteome</keyword>
<dbReference type="EMBL" id="JAFBCL010000001">
    <property type="protein sequence ID" value="MBM7815161.1"/>
    <property type="molecule type" value="Genomic_DNA"/>
</dbReference>
<dbReference type="InterPro" id="IPR036188">
    <property type="entry name" value="FAD/NAD-bd_sf"/>
</dbReference>
<dbReference type="SUPFAM" id="SSF51905">
    <property type="entry name" value="FAD/NAD(P)-binding domain"/>
    <property type="match status" value="1"/>
</dbReference>
<organism evidence="2 3">
    <name type="scientific">Saccharothrix algeriensis</name>
    <dbReference type="NCBI Taxonomy" id="173560"/>
    <lineage>
        <taxon>Bacteria</taxon>
        <taxon>Bacillati</taxon>
        <taxon>Actinomycetota</taxon>
        <taxon>Actinomycetes</taxon>
        <taxon>Pseudonocardiales</taxon>
        <taxon>Pseudonocardiaceae</taxon>
        <taxon>Saccharothrix</taxon>
    </lineage>
</organism>
<dbReference type="PANTHER" id="PTHR42923">
    <property type="entry name" value="PROTOPORPHYRINOGEN OXIDASE"/>
    <property type="match status" value="1"/>
</dbReference>
<dbReference type="RefSeq" id="WP_204845716.1">
    <property type="nucleotide sequence ID" value="NZ_JAFBCL010000001.1"/>
</dbReference>
<dbReference type="InterPro" id="IPR050464">
    <property type="entry name" value="Zeta_carotene_desat/Oxidored"/>
</dbReference>
<proteinExistence type="predicted"/>
<dbReference type="InterPro" id="IPR002937">
    <property type="entry name" value="Amino_oxidase"/>
</dbReference>